<comment type="caution">
    <text evidence="1">The sequence shown here is derived from an EMBL/GenBank/DDBJ whole genome shotgun (WGS) entry which is preliminary data.</text>
</comment>
<evidence type="ECO:0000313" key="1">
    <source>
        <dbReference type="EMBL" id="OGB85347.1"/>
    </source>
</evidence>
<proteinExistence type="predicted"/>
<dbReference type="EMBL" id="METE01000004">
    <property type="protein sequence ID" value="OGB85347.1"/>
    <property type="molecule type" value="Genomic_DNA"/>
</dbReference>
<reference evidence="1 2" key="1">
    <citation type="journal article" date="2016" name="Nat. Commun.">
        <title>Thousands of microbial genomes shed light on interconnected biogeochemical processes in an aquifer system.</title>
        <authorList>
            <person name="Anantharaman K."/>
            <person name="Brown C.T."/>
            <person name="Hug L.A."/>
            <person name="Sharon I."/>
            <person name="Castelle C.J."/>
            <person name="Probst A.J."/>
            <person name="Thomas B.C."/>
            <person name="Singh A."/>
            <person name="Wilkins M.J."/>
            <person name="Karaoz U."/>
            <person name="Brodie E.L."/>
            <person name="Williams K.H."/>
            <person name="Hubbard S.S."/>
            <person name="Banfield J.F."/>
        </authorList>
    </citation>
    <scope>NUCLEOTIDE SEQUENCE [LARGE SCALE GENOMIC DNA]</scope>
</reference>
<protein>
    <recommendedName>
        <fullName evidence="3">Aminoglycoside phosphotransferase domain-containing protein</fullName>
    </recommendedName>
</protein>
<accession>A0A1F4PNT8</accession>
<gene>
    <name evidence="1" type="ORF">A2994_01805</name>
</gene>
<evidence type="ECO:0008006" key="3">
    <source>
        <dbReference type="Google" id="ProtNLM"/>
    </source>
</evidence>
<dbReference type="STRING" id="1798539.A2994_01805"/>
<evidence type="ECO:0000313" key="2">
    <source>
        <dbReference type="Proteomes" id="UP000179010"/>
    </source>
</evidence>
<sequence>MIERWSQLSPLDQLCDELGVRPSARFTGGEKIDLNHNPVGEFSAGDGIKPKFNMFLVEDSHRTKFNLKIGNFNDREAEQTNHLRQLATDNKLFRVPQVKREEPGRYILFEHLKGMPVSREKFWKQPDLMEKVFETLSSIDGLLNQAPLEKDEADNGREWVAQKLSNNDEKGWIKPILADAELTRSDLINENFIDQVQTYTQRHQSELNDMVRIWRDPNGDHLIVPYDSLEHRMGVVDIDITTRPRHYVPMRFLAWTLLKIDDEKLSLETWVNQIRAGYGLTGADKEPTFVLSLTGILYDLATGERDNKNKRLIAVEVKNIINQIIKLDESR</sequence>
<dbReference type="AlphaFoldDB" id="A0A1F4PNT8"/>
<organism evidence="1 2">
    <name type="scientific">candidate division Kazan bacterium RIFCSPLOWO2_01_FULL_48_13</name>
    <dbReference type="NCBI Taxonomy" id="1798539"/>
    <lineage>
        <taxon>Bacteria</taxon>
        <taxon>Bacteria division Kazan-3B-28</taxon>
    </lineage>
</organism>
<dbReference type="Proteomes" id="UP000179010">
    <property type="component" value="Unassembled WGS sequence"/>
</dbReference>
<name>A0A1F4PNT8_UNCK3</name>